<evidence type="ECO:0000313" key="2">
    <source>
        <dbReference type="EMBL" id="MBE1523428.1"/>
    </source>
</evidence>
<evidence type="ECO:0000256" key="1">
    <source>
        <dbReference type="SAM" id="MobiDB-lite"/>
    </source>
</evidence>
<proteinExistence type="predicted"/>
<feature type="compositionally biased region" description="Basic and acidic residues" evidence="1">
    <location>
        <begin position="68"/>
        <end position="85"/>
    </location>
</feature>
<feature type="region of interest" description="Disordered" evidence="1">
    <location>
        <begin position="1"/>
        <end position="170"/>
    </location>
</feature>
<sequence>MTESHNTPPRHPTPEQTGNATPGAPVPPKADPASPMTEPVTSVNTGPPAPQPPAPQPGSGQPGYSARHSAESGSPDKSDQGKGDQAKGAAQDVAGDAQEAGRAVKDTAASEAADVKDDVVREAKRLGGEASSMLESQASDQLDRAAETVRSFSDDVGRMARGEKPEAGYAKDLADQLGSRADATATWLEDHDPREVLDEVQRFARRRPVAFLAIAAGVGFAAGRLTRGVQQNHAYGGGQSRSQKSGSSGNSTSGNSTSGNGGAGNSDSGNNAPGNSGSSNSGTRSAAGSAGAAAAPAAPAAPAPVSGTESHGAPAYETGPSSTTPGYTESTDPYAGGGGR</sequence>
<evidence type="ECO:0000313" key="3">
    <source>
        <dbReference type="Proteomes" id="UP000643525"/>
    </source>
</evidence>
<keyword evidence="3" id="KW-1185">Reference proteome</keyword>
<feature type="compositionally biased region" description="Basic and acidic residues" evidence="1">
    <location>
        <begin position="141"/>
        <end position="166"/>
    </location>
</feature>
<feature type="compositionally biased region" description="Pro residues" evidence="1">
    <location>
        <begin position="47"/>
        <end position="56"/>
    </location>
</feature>
<reference evidence="2 3" key="1">
    <citation type="submission" date="2020-10" db="EMBL/GenBank/DDBJ databases">
        <title>Sequencing the genomes of 1000 actinobacteria strains.</title>
        <authorList>
            <person name="Klenk H.-P."/>
        </authorList>
    </citation>
    <scope>NUCLEOTIDE SEQUENCE [LARGE SCALE GENOMIC DNA]</scope>
    <source>
        <strain evidence="2 3">DSM 15666</strain>
    </source>
</reference>
<dbReference type="RefSeq" id="WP_192594584.1">
    <property type="nucleotide sequence ID" value="NZ_BAAALJ010000017.1"/>
</dbReference>
<organism evidence="2 3">
    <name type="scientific">Nesterenkonia lutea</name>
    <dbReference type="NCBI Taxonomy" id="272919"/>
    <lineage>
        <taxon>Bacteria</taxon>
        <taxon>Bacillati</taxon>
        <taxon>Actinomycetota</taxon>
        <taxon>Actinomycetes</taxon>
        <taxon>Micrococcales</taxon>
        <taxon>Micrococcaceae</taxon>
        <taxon>Nesterenkonia</taxon>
    </lineage>
</organism>
<name>A0ABR9JBY7_9MICC</name>
<feature type="compositionally biased region" description="Basic and acidic residues" evidence="1">
    <location>
        <begin position="113"/>
        <end position="127"/>
    </location>
</feature>
<feature type="compositionally biased region" description="Low complexity" evidence="1">
    <location>
        <begin position="245"/>
        <end position="258"/>
    </location>
</feature>
<gene>
    <name evidence="2" type="ORF">H4W27_000546</name>
</gene>
<comment type="caution">
    <text evidence="2">The sequence shown here is derived from an EMBL/GenBank/DDBJ whole genome shotgun (WGS) entry which is preliminary data.</text>
</comment>
<accession>A0ABR9JBY7</accession>
<dbReference type="Proteomes" id="UP000643525">
    <property type="component" value="Unassembled WGS sequence"/>
</dbReference>
<feature type="region of interest" description="Disordered" evidence="1">
    <location>
        <begin position="231"/>
        <end position="340"/>
    </location>
</feature>
<feature type="compositionally biased region" description="Low complexity" evidence="1">
    <location>
        <begin position="265"/>
        <end position="308"/>
    </location>
</feature>
<dbReference type="EMBL" id="JADBED010000001">
    <property type="protein sequence ID" value="MBE1523428.1"/>
    <property type="molecule type" value="Genomic_DNA"/>
</dbReference>
<feature type="compositionally biased region" description="Polar residues" evidence="1">
    <location>
        <begin position="319"/>
        <end position="331"/>
    </location>
</feature>
<protein>
    <submittedName>
        <fullName evidence="2">ElaB/YqjD/DUF883 family membrane-anchored ribosome-binding protein</fullName>
    </submittedName>
</protein>